<feature type="non-terminal residue" evidence="2">
    <location>
        <position position="62"/>
    </location>
</feature>
<name>A0A1E3X2X9_9BACT</name>
<protein>
    <submittedName>
        <fullName evidence="2">Uncharacterized protein</fullName>
    </submittedName>
</protein>
<dbReference type="EMBL" id="MAYW01000317">
    <property type="protein sequence ID" value="ODS29968.1"/>
    <property type="molecule type" value="Genomic_DNA"/>
</dbReference>
<dbReference type="Proteomes" id="UP000094056">
    <property type="component" value="Unassembled WGS sequence"/>
</dbReference>
<accession>A0A1E3X2X9</accession>
<dbReference type="AlphaFoldDB" id="A0A1E3X2X9"/>
<comment type="caution">
    <text evidence="2">The sequence shown here is derived from an EMBL/GenBank/DDBJ whole genome shotgun (WGS) entry which is preliminary data.</text>
</comment>
<evidence type="ECO:0000313" key="3">
    <source>
        <dbReference type="Proteomes" id="UP000094056"/>
    </source>
</evidence>
<proteinExistence type="predicted"/>
<gene>
    <name evidence="2" type="ORF">SCARUB_04932</name>
</gene>
<evidence type="ECO:0000313" key="2">
    <source>
        <dbReference type="EMBL" id="ODS29968.1"/>
    </source>
</evidence>
<sequence>MAREETNNRVKLKHVLSELIEHLPFTVISSIVALILVGIMTAVVFDLKEDIVAQGSQKLFHI</sequence>
<reference evidence="2 3" key="1">
    <citation type="submission" date="2016-07" db="EMBL/GenBank/DDBJ databases">
        <title>Draft genome of Scalindua rubra, obtained from a brine-seawater interface in the Red Sea, sheds light on salt adaptation in anammox bacteria.</title>
        <authorList>
            <person name="Speth D.R."/>
            <person name="Lagkouvardos I."/>
            <person name="Wang Y."/>
            <person name="Qian P.-Y."/>
            <person name="Dutilh B.E."/>
            <person name="Jetten M.S."/>
        </authorList>
    </citation>
    <scope>NUCLEOTIDE SEQUENCE [LARGE SCALE GENOMIC DNA]</scope>
    <source>
        <strain evidence="2">BSI-1</strain>
    </source>
</reference>
<keyword evidence="1" id="KW-0812">Transmembrane</keyword>
<evidence type="ECO:0000256" key="1">
    <source>
        <dbReference type="SAM" id="Phobius"/>
    </source>
</evidence>
<keyword evidence="1" id="KW-0472">Membrane</keyword>
<keyword evidence="1" id="KW-1133">Transmembrane helix</keyword>
<organism evidence="2 3">
    <name type="scientific">Candidatus Scalindua rubra</name>
    <dbReference type="NCBI Taxonomy" id="1872076"/>
    <lineage>
        <taxon>Bacteria</taxon>
        <taxon>Pseudomonadati</taxon>
        <taxon>Planctomycetota</taxon>
        <taxon>Candidatus Brocadiia</taxon>
        <taxon>Candidatus Brocadiales</taxon>
        <taxon>Candidatus Scalinduaceae</taxon>
        <taxon>Candidatus Scalindua</taxon>
    </lineage>
</organism>
<feature type="transmembrane region" description="Helical" evidence="1">
    <location>
        <begin position="23"/>
        <end position="45"/>
    </location>
</feature>